<dbReference type="RefSeq" id="XP_042920959.1">
    <property type="nucleotide sequence ID" value="XM_043065645.1"/>
</dbReference>
<dbReference type="EMBL" id="CM008970">
    <property type="protein sequence ID" value="PNW78546.1"/>
    <property type="molecule type" value="Genomic_DNA"/>
</dbReference>
<accession>A0A2K3DDE4</accession>
<dbReference type="PANTHER" id="PTHR35759">
    <property type="entry name" value="BNAA09G03860D PROTEIN"/>
    <property type="match status" value="1"/>
</dbReference>
<dbReference type="AlphaFoldDB" id="A0A2K3DDE4"/>
<reference evidence="2" key="2">
    <citation type="submission" date="2017-07" db="EMBL/GenBank/DDBJ databases">
        <title>WGS assembly of Chlamydomonas reinhardtii.</title>
        <authorList>
            <consortium name="Chlamydomonas Annotation Team"/>
            <consortium name="JGI Annotation Team"/>
            <person name="Merchant S.S."/>
            <person name="Prochnik S.E."/>
            <person name="Vallon O."/>
            <person name="Harris E.H."/>
            <person name="Karpowicz S.J."/>
            <person name="Witman G.B."/>
            <person name="Terry A."/>
            <person name="Salamov A."/>
            <person name="Fritz-Laylin L.K."/>
            <person name="Marechal-Drouard L."/>
            <person name="Marshall W.F."/>
            <person name="Qu L.H."/>
            <person name="Nelson D.R."/>
            <person name="Sanderfoot A.A."/>
            <person name="Spalding M.H."/>
            <person name="Kapitonov V.V."/>
            <person name="Ren Q."/>
            <person name="Ferris P."/>
            <person name="Lindquist E."/>
            <person name="Shapiro H."/>
            <person name="Lucas S.M."/>
            <person name="Grimwood J."/>
            <person name="Schmutz J."/>
            <person name="Grigoriev I.V."/>
            <person name="Rokhsar D.S."/>
        </authorList>
    </citation>
    <scope>NUCLEOTIDE SEQUENCE</scope>
    <source>
        <strain evidence="2">CC-503 cw92 mt+</strain>
    </source>
</reference>
<reference evidence="2 3" key="1">
    <citation type="journal article" date="2007" name="Science">
        <title>The Chlamydomonas genome reveals the evolution of key animal and plant functions.</title>
        <authorList>
            <person name="Merchant S.S."/>
            <person name="Prochnik S.E."/>
            <person name="Vallon O."/>
            <person name="Harris E.H."/>
            <person name="Karpowicz S.J."/>
            <person name="Witman G.B."/>
            <person name="Terry A."/>
            <person name="Salamov A."/>
            <person name="Fritz-Laylin L.K."/>
            <person name="Marechal-Drouard L."/>
            <person name="Marshall W.F."/>
            <person name="Qu L.H."/>
            <person name="Nelson D.R."/>
            <person name="Sanderfoot A.A."/>
            <person name="Spalding M.H."/>
            <person name="Kapitonov V.V."/>
            <person name="Ren Q."/>
            <person name="Ferris P."/>
            <person name="Lindquist E."/>
            <person name="Shapiro H."/>
            <person name="Lucas S.M."/>
            <person name="Grimwood J."/>
            <person name="Schmutz J."/>
            <person name="Cardol P."/>
            <person name="Cerutti H."/>
            <person name="Chanfreau G."/>
            <person name="Chen C.L."/>
            <person name="Cognat V."/>
            <person name="Croft M.T."/>
            <person name="Dent R."/>
            <person name="Dutcher S."/>
            <person name="Fernandez E."/>
            <person name="Fukuzawa H."/>
            <person name="Gonzalez-Ballester D."/>
            <person name="Gonzalez-Halphen D."/>
            <person name="Hallmann A."/>
            <person name="Hanikenne M."/>
            <person name="Hippler M."/>
            <person name="Inwood W."/>
            <person name="Jabbari K."/>
            <person name="Kalanon M."/>
            <person name="Kuras R."/>
            <person name="Lefebvre P.A."/>
            <person name="Lemaire S.D."/>
            <person name="Lobanov A.V."/>
            <person name="Lohr M."/>
            <person name="Manuell A."/>
            <person name="Meier I."/>
            <person name="Mets L."/>
            <person name="Mittag M."/>
            <person name="Mittelmeier T."/>
            <person name="Moroney J.V."/>
            <person name="Moseley J."/>
            <person name="Napoli C."/>
            <person name="Nedelcu A.M."/>
            <person name="Niyogi K."/>
            <person name="Novoselov S.V."/>
            <person name="Paulsen I.T."/>
            <person name="Pazour G."/>
            <person name="Purton S."/>
            <person name="Ral J.P."/>
            <person name="Riano-Pachon D.M."/>
            <person name="Riekhof W."/>
            <person name="Rymarquis L."/>
            <person name="Schroda M."/>
            <person name="Stern D."/>
            <person name="Umen J."/>
            <person name="Willows R."/>
            <person name="Wilson N."/>
            <person name="Zimmer S.L."/>
            <person name="Allmer J."/>
            <person name="Balk J."/>
            <person name="Bisova K."/>
            <person name="Chen C.J."/>
            <person name="Elias M."/>
            <person name="Gendler K."/>
            <person name="Hauser C."/>
            <person name="Lamb M.R."/>
            <person name="Ledford H."/>
            <person name="Long J.C."/>
            <person name="Minagawa J."/>
            <person name="Page M.D."/>
            <person name="Pan J."/>
            <person name="Pootakham W."/>
            <person name="Roje S."/>
            <person name="Rose A."/>
            <person name="Stahlberg E."/>
            <person name="Terauchi A.M."/>
            <person name="Yang P."/>
            <person name="Ball S."/>
            <person name="Bowler C."/>
            <person name="Dieckmann C.L."/>
            <person name="Gladyshev V.N."/>
            <person name="Green P."/>
            <person name="Jorgensen R."/>
            <person name="Mayfield S."/>
            <person name="Mueller-Roeber B."/>
            <person name="Rajamani S."/>
            <person name="Sayre R.T."/>
            <person name="Brokstein P."/>
            <person name="Dubchak I."/>
            <person name="Goodstein D."/>
            <person name="Hornick L."/>
            <person name="Huang Y.W."/>
            <person name="Jhaveri J."/>
            <person name="Luo Y."/>
            <person name="Martinez D."/>
            <person name="Ngau W.C."/>
            <person name="Otillar B."/>
            <person name="Poliakov A."/>
            <person name="Porter A."/>
            <person name="Szajkowski L."/>
            <person name="Werner G."/>
            <person name="Zhou K."/>
            <person name="Grigoriev I.V."/>
            <person name="Rokhsar D.S."/>
            <person name="Grossman A.R."/>
        </authorList>
    </citation>
    <scope>NUCLEOTIDE SEQUENCE [LARGE SCALE GENOMIC DNA]</scope>
    <source>
        <strain evidence="3">CC-503</strain>
        <strain evidence="2">CC-503 cw92 mt+</strain>
    </source>
</reference>
<dbReference type="ExpressionAtlas" id="A0A2K3DDE4">
    <property type="expression patterns" value="baseline and differential"/>
</dbReference>
<feature type="region of interest" description="Disordered" evidence="1">
    <location>
        <begin position="341"/>
        <end position="369"/>
    </location>
</feature>
<sequence>MVAARAATVDVDLLSDDSYLTGPALLRQVLGRQILGKMAGAPADALKKLGVSRLRSPPPPASFRALEAELASAAAAGADPAAALRRHLGPEEGYSGWLNSAGRRCLLAPSERVQRFAASAAAAGHGAAASQGNGNGASPQVSGGYAAALGPSDLERWLVSLFVTLEEQLLPQISLSPHCLFHAHLFLAQPPNPDTAPVAIETFGRAPPPTAAASAPTASPASRRHGHPQHHAAGAYSGADPACGLGLLFHACEYPAYDPQHFPYQLGYCQEDSHVVYSPHRMATRNLLWYHGQLVQLDVSEGLPARGLLWPETQELCTVYESDLGLPLADLTLALDPEAAEGWRRRRRERSKRPRGGSRTAGDGAGEEDVALLVSVRGSGK</sequence>
<feature type="compositionally biased region" description="Low complexity" evidence="1">
    <location>
        <begin position="211"/>
        <end position="221"/>
    </location>
</feature>
<dbReference type="RefSeq" id="XP_042920958.1">
    <property type="nucleotide sequence ID" value="XM_043065644.1"/>
</dbReference>
<dbReference type="Gramene" id="PNW78546">
    <property type="protein sequence ID" value="PNW78546"/>
    <property type="gene ID" value="CHLRE_09g392700v5"/>
</dbReference>
<dbReference type="EMBL" id="CM008970">
    <property type="protein sequence ID" value="PNW78547.1"/>
    <property type="molecule type" value="Genomic_DNA"/>
</dbReference>
<name>A0A2K3DDE4_CHLRE</name>
<feature type="compositionally biased region" description="Basic residues" evidence="1">
    <location>
        <begin position="344"/>
        <end position="356"/>
    </location>
</feature>
<dbReference type="PANTHER" id="PTHR35759:SF1">
    <property type="entry name" value="OS07G0673000 PROTEIN"/>
    <property type="match status" value="1"/>
</dbReference>
<dbReference type="GeneID" id="5720101"/>
<dbReference type="OrthoDB" id="544259at2759"/>
<dbReference type="PaxDb" id="3055-EDP02457"/>
<gene>
    <name evidence="2" type="ORF">CHLRE_09g392700v5</name>
</gene>
<dbReference type="KEGG" id="cre:CHLRE_09g392700v5"/>
<evidence type="ECO:0000313" key="2">
    <source>
        <dbReference type="EMBL" id="PNW78546.1"/>
    </source>
</evidence>
<feature type="region of interest" description="Disordered" evidence="1">
    <location>
        <begin position="204"/>
        <end position="233"/>
    </location>
</feature>
<proteinExistence type="predicted"/>
<organism evidence="2 3">
    <name type="scientific">Chlamydomonas reinhardtii</name>
    <name type="common">Chlamydomonas smithii</name>
    <dbReference type="NCBI Taxonomy" id="3055"/>
    <lineage>
        <taxon>Eukaryota</taxon>
        <taxon>Viridiplantae</taxon>
        <taxon>Chlorophyta</taxon>
        <taxon>core chlorophytes</taxon>
        <taxon>Chlorophyceae</taxon>
        <taxon>CS clade</taxon>
        <taxon>Chlamydomonadales</taxon>
        <taxon>Chlamydomonadaceae</taxon>
        <taxon>Chlamydomonas</taxon>
    </lineage>
</organism>
<evidence type="ECO:0000313" key="3">
    <source>
        <dbReference type="Proteomes" id="UP000006906"/>
    </source>
</evidence>
<keyword evidence="3" id="KW-1185">Reference proteome</keyword>
<evidence type="ECO:0000256" key="1">
    <source>
        <dbReference type="SAM" id="MobiDB-lite"/>
    </source>
</evidence>
<dbReference type="Proteomes" id="UP000006906">
    <property type="component" value="Chromosome 9"/>
</dbReference>
<protein>
    <submittedName>
        <fullName evidence="2">Uncharacterized protein</fullName>
    </submittedName>
</protein>
<dbReference type="Gramene" id="PNW78547">
    <property type="protein sequence ID" value="PNW78547"/>
    <property type="gene ID" value="CHLRE_09g392700v5"/>
</dbReference>